<organism evidence="1 2">
    <name type="scientific">Litoreibacter arenae DSM 19593</name>
    <dbReference type="NCBI Taxonomy" id="1123360"/>
    <lineage>
        <taxon>Bacteria</taxon>
        <taxon>Pseudomonadati</taxon>
        <taxon>Pseudomonadota</taxon>
        <taxon>Alphaproteobacteria</taxon>
        <taxon>Rhodobacterales</taxon>
        <taxon>Roseobacteraceae</taxon>
        <taxon>Litoreibacter</taxon>
    </lineage>
</organism>
<sequence>MKLMALFLTSVLYQAEYQYPIRVRMFSYPTEVVTPLFWKA</sequence>
<dbReference type="STRING" id="1123360.thalar_00001"/>
<dbReference type="AlphaFoldDB" id="S9RVF0"/>
<keyword evidence="2" id="KW-1185">Reference proteome</keyword>
<accession>S9RVF0</accession>
<evidence type="ECO:0000313" key="1">
    <source>
        <dbReference type="EMBL" id="EPX81985.1"/>
    </source>
</evidence>
<dbReference type="HOGENOM" id="CLU_3292020_0_0_5"/>
<evidence type="ECO:0000313" key="2">
    <source>
        <dbReference type="Proteomes" id="UP000015351"/>
    </source>
</evidence>
<gene>
    <name evidence="1" type="ORF">thalar_00001</name>
</gene>
<reference evidence="2" key="1">
    <citation type="journal article" date="2013" name="Stand. Genomic Sci.">
        <title>Genome sequence of the Litoreibacter arenae type strain (DSM 19593(T)), a member of the Roseobacter clade isolated from sea sand.</title>
        <authorList>
            <person name="Riedel T."/>
            <person name="Fiebig A."/>
            <person name="Petersen J."/>
            <person name="Gronow S."/>
            <person name="Kyrpides N.C."/>
            <person name="Goker M."/>
            <person name="Klenk H.P."/>
        </authorList>
    </citation>
    <scope>NUCLEOTIDE SEQUENCE [LARGE SCALE GENOMIC DNA]</scope>
    <source>
        <strain evidence="2">DSM 19593</strain>
    </source>
</reference>
<dbReference type="EMBL" id="AONI01000002">
    <property type="protein sequence ID" value="EPX81985.1"/>
    <property type="molecule type" value="Genomic_DNA"/>
</dbReference>
<proteinExistence type="predicted"/>
<protein>
    <submittedName>
        <fullName evidence="1">Uncharacterized protein</fullName>
    </submittedName>
</protein>
<comment type="caution">
    <text evidence="1">The sequence shown here is derived from an EMBL/GenBank/DDBJ whole genome shotgun (WGS) entry which is preliminary data.</text>
</comment>
<name>S9RVF0_9RHOB</name>
<dbReference type="Proteomes" id="UP000015351">
    <property type="component" value="Unassembled WGS sequence"/>
</dbReference>